<keyword evidence="3 7" id="KW-0863">Zinc-finger</keyword>
<dbReference type="GO" id="GO:0008270">
    <property type="term" value="F:zinc ion binding"/>
    <property type="evidence" value="ECO:0007669"/>
    <property type="project" value="UniProtKB-KW"/>
</dbReference>
<name>A0A3S3NWG9_9MAGN</name>
<evidence type="ECO:0000256" key="5">
    <source>
        <dbReference type="ARBA" id="ARBA00023015"/>
    </source>
</evidence>
<evidence type="ECO:0000313" key="10">
    <source>
        <dbReference type="EMBL" id="RWR76534.1"/>
    </source>
</evidence>
<evidence type="ECO:0000256" key="8">
    <source>
        <dbReference type="SAM" id="MobiDB-lite"/>
    </source>
</evidence>
<dbReference type="PANTHER" id="PTHR10593:SF181">
    <property type="entry name" value="C2H2-TYPE DOMAIN-CONTAINING PROTEIN"/>
    <property type="match status" value="1"/>
</dbReference>
<dbReference type="InterPro" id="IPR036236">
    <property type="entry name" value="Znf_C2H2_sf"/>
</dbReference>
<feature type="compositionally biased region" description="Gly residues" evidence="8">
    <location>
        <begin position="1"/>
        <end position="11"/>
    </location>
</feature>
<dbReference type="Proteomes" id="UP000283530">
    <property type="component" value="Unassembled WGS sequence"/>
</dbReference>
<dbReference type="InterPro" id="IPR055187">
    <property type="entry name" value="C2CH-3rd_BIRD-IDD"/>
</dbReference>
<evidence type="ECO:0000256" key="1">
    <source>
        <dbReference type="ARBA" id="ARBA00022723"/>
    </source>
</evidence>
<dbReference type="PROSITE" id="PS00028">
    <property type="entry name" value="ZINC_FINGER_C2H2_1"/>
    <property type="match status" value="1"/>
</dbReference>
<accession>A0A3S3NWG9</accession>
<dbReference type="InterPro" id="IPR055186">
    <property type="entry name" value="C2H2-2nd_BIRD-IDD"/>
</dbReference>
<dbReference type="Gene3D" id="3.30.160.60">
    <property type="entry name" value="Classic Zinc Finger"/>
    <property type="match status" value="2"/>
</dbReference>
<dbReference type="PROSITE" id="PS50157">
    <property type="entry name" value="ZINC_FINGER_C2H2_2"/>
    <property type="match status" value="1"/>
</dbReference>
<dbReference type="InterPro" id="IPR055185">
    <property type="entry name" value="C2CH-4th_BIRD-IDD"/>
</dbReference>
<dbReference type="GO" id="GO:0005634">
    <property type="term" value="C:nucleus"/>
    <property type="evidence" value="ECO:0007669"/>
    <property type="project" value="TreeGrafter"/>
</dbReference>
<evidence type="ECO:0000259" key="9">
    <source>
        <dbReference type="PROSITE" id="PS50157"/>
    </source>
</evidence>
<dbReference type="GO" id="GO:0003700">
    <property type="term" value="F:DNA-binding transcription factor activity"/>
    <property type="evidence" value="ECO:0007669"/>
    <property type="project" value="TreeGrafter"/>
</dbReference>
<feature type="domain" description="C2H2-type" evidence="9">
    <location>
        <begin position="81"/>
        <end position="103"/>
    </location>
</feature>
<dbReference type="SUPFAM" id="SSF57667">
    <property type="entry name" value="beta-beta-alpha zinc fingers"/>
    <property type="match status" value="1"/>
</dbReference>
<sequence>MSNLSGDGGSFSSGNTREEEQQMLHQTHFNGSNSGATATNSSGSTSQQPHIKKKRNLPGNPDPSAEVIALSPTTLMATNRFVCEICNKGFQRDQNLQLHRRGHNLPWKLRQRTTAEIRKRVYICPITTCVHHNPSRALGDLTGIKKHYCRKHGEKKWKCDKCSKKYAVQSDWKAHIKTCGTKEYKCDCGTIFSRRDSFITHRAFCDALTEENNKANQGLMPTMEGNLQTHVPELMTSFPSNNSASNPISDFNREGKNPLKSLSHDPMSMQLKPLNMEGGSMFSNHLFGPRNFSSLSLEGLIDNKHGGQMVNTAHTSATALLQKAAQMGATASSNMGPPMMQRGFAGVVGSSDSGFSNQFMHKDPPDMSHFFHSTTAESAAAMNDMGMYSTAALGLFMSGDQDHDHFLKNIEHESSNSGGGGNLLHHDSRNAHLGLGGSRFGGRGSGDPMIVDFMGVGGPRTANLHEQQQHHHQQQGLGFEGVGQQRLHGLHQLQDHLPHGQVELEKPMWNV</sequence>
<organism evidence="10 11">
    <name type="scientific">Cinnamomum micranthum f. kanehirae</name>
    <dbReference type="NCBI Taxonomy" id="337451"/>
    <lineage>
        <taxon>Eukaryota</taxon>
        <taxon>Viridiplantae</taxon>
        <taxon>Streptophyta</taxon>
        <taxon>Embryophyta</taxon>
        <taxon>Tracheophyta</taxon>
        <taxon>Spermatophyta</taxon>
        <taxon>Magnoliopsida</taxon>
        <taxon>Magnoliidae</taxon>
        <taxon>Laurales</taxon>
        <taxon>Lauraceae</taxon>
        <taxon>Cinnamomum</taxon>
    </lineage>
</organism>
<keyword evidence="6" id="KW-0804">Transcription</keyword>
<gene>
    <name evidence="10" type="ORF">CKAN_00497900</name>
</gene>
<dbReference type="Pfam" id="PF22996">
    <property type="entry name" value="C2H2-2nd_BIRD-IDD"/>
    <property type="match status" value="1"/>
</dbReference>
<dbReference type="InterPro" id="IPR031140">
    <property type="entry name" value="IDD1-16"/>
</dbReference>
<evidence type="ECO:0000256" key="4">
    <source>
        <dbReference type="ARBA" id="ARBA00022833"/>
    </source>
</evidence>
<keyword evidence="11" id="KW-1185">Reference proteome</keyword>
<evidence type="ECO:0000256" key="3">
    <source>
        <dbReference type="ARBA" id="ARBA00022771"/>
    </source>
</evidence>
<protein>
    <submittedName>
        <fullName evidence="10">Zinc finger protein NUTCRACKER-like protein</fullName>
    </submittedName>
</protein>
<dbReference type="Pfam" id="PF12874">
    <property type="entry name" value="zf-met"/>
    <property type="match status" value="1"/>
</dbReference>
<keyword evidence="1" id="KW-0479">Metal-binding</keyword>
<comment type="caution">
    <text evidence="10">The sequence shown here is derived from an EMBL/GenBank/DDBJ whole genome shotgun (WGS) entry which is preliminary data.</text>
</comment>
<evidence type="ECO:0000256" key="6">
    <source>
        <dbReference type="ARBA" id="ARBA00023163"/>
    </source>
</evidence>
<dbReference type="Pfam" id="PF22992">
    <property type="entry name" value="C2CH-4th_BIRD-IDD"/>
    <property type="match status" value="1"/>
</dbReference>
<dbReference type="STRING" id="337451.A0A3S3NWG9"/>
<feature type="compositionally biased region" description="Low complexity" evidence="8">
    <location>
        <begin position="30"/>
        <end position="46"/>
    </location>
</feature>
<dbReference type="FunFam" id="3.30.160.60:FF:000131">
    <property type="entry name" value="protein indeterminate-domain 5, chloroplastic-like"/>
    <property type="match status" value="1"/>
</dbReference>
<dbReference type="AlphaFoldDB" id="A0A3S3NWG9"/>
<dbReference type="EMBL" id="QPKB01000002">
    <property type="protein sequence ID" value="RWR76534.1"/>
    <property type="molecule type" value="Genomic_DNA"/>
</dbReference>
<dbReference type="SMART" id="SM00355">
    <property type="entry name" value="ZnF_C2H2"/>
    <property type="match status" value="3"/>
</dbReference>
<dbReference type="PANTHER" id="PTHR10593">
    <property type="entry name" value="SERINE/THREONINE-PROTEIN KINASE RIO"/>
    <property type="match status" value="1"/>
</dbReference>
<keyword evidence="5" id="KW-0805">Transcription regulation</keyword>
<dbReference type="Pfam" id="PF22995">
    <property type="entry name" value="C2CH-3rd_BIRD-IDD"/>
    <property type="match status" value="1"/>
</dbReference>
<dbReference type="FunFam" id="3.30.160.60:FF:000554">
    <property type="entry name" value="protein indeterminate-domain 12-like"/>
    <property type="match status" value="1"/>
</dbReference>
<evidence type="ECO:0000256" key="7">
    <source>
        <dbReference type="PROSITE-ProRule" id="PRU00042"/>
    </source>
</evidence>
<evidence type="ECO:0000256" key="2">
    <source>
        <dbReference type="ARBA" id="ARBA00022737"/>
    </source>
</evidence>
<feature type="region of interest" description="Disordered" evidence="8">
    <location>
        <begin position="1"/>
        <end position="66"/>
    </location>
</feature>
<reference evidence="10 11" key="1">
    <citation type="journal article" date="2019" name="Nat. Plants">
        <title>Stout camphor tree genome fills gaps in understanding of flowering plant genome evolution.</title>
        <authorList>
            <person name="Chaw S.M."/>
            <person name="Liu Y.C."/>
            <person name="Wu Y.W."/>
            <person name="Wang H.Y."/>
            <person name="Lin C.I."/>
            <person name="Wu C.S."/>
            <person name="Ke H.M."/>
            <person name="Chang L.Y."/>
            <person name="Hsu C.Y."/>
            <person name="Yang H.T."/>
            <person name="Sudianto E."/>
            <person name="Hsu M.H."/>
            <person name="Wu K.P."/>
            <person name="Wang L.N."/>
            <person name="Leebens-Mack J.H."/>
            <person name="Tsai I.J."/>
        </authorList>
    </citation>
    <scope>NUCLEOTIDE SEQUENCE [LARGE SCALE GENOMIC DNA]</scope>
    <source>
        <strain evidence="11">cv. Chaw 1501</strain>
        <tissue evidence="10">Young leaves</tissue>
    </source>
</reference>
<dbReference type="OrthoDB" id="6354171at2759"/>
<keyword evidence="4" id="KW-0862">Zinc</keyword>
<evidence type="ECO:0000313" key="11">
    <source>
        <dbReference type="Proteomes" id="UP000283530"/>
    </source>
</evidence>
<dbReference type="InterPro" id="IPR013087">
    <property type="entry name" value="Znf_C2H2_type"/>
</dbReference>
<proteinExistence type="predicted"/>
<keyword evidence="2" id="KW-0677">Repeat</keyword>